<feature type="domain" description="C2H2-type" evidence="2">
    <location>
        <begin position="916"/>
        <end position="936"/>
    </location>
</feature>
<feature type="region of interest" description="Disordered" evidence="1">
    <location>
        <begin position="1116"/>
        <end position="1138"/>
    </location>
</feature>
<feature type="compositionally biased region" description="Acidic residues" evidence="1">
    <location>
        <begin position="632"/>
        <end position="646"/>
    </location>
</feature>
<dbReference type="Pfam" id="PF26082">
    <property type="entry name" value="zf-C2H2_AcuF"/>
    <property type="match status" value="1"/>
</dbReference>
<reference evidence="3" key="1">
    <citation type="submission" date="2020-03" db="EMBL/GenBank/DDBJ databases">
        <title>Site-based positive gene gene selection in Geosmithia morbida across the United States reveals a broad range of putative effectors and factors for local host and environmental adapation.</title>
        <authorList>
            <person name="Onufrak A."/>
            <person name="Murdoch R.W."/>
            <person name="Gazis R."/>
            <person name="Huff M."/>
            <person name="Staton M."/>
            <person name="Klingeman W."/>
            <person name="Hadziabdic D."/>
        </authorList>
    </citation>
    <scope>NUCLEOTIDE SEQUENCE</scope>
    <source>
        <strain evidence="3">1262</strain>
    </source>
</reference>
<dbReference type="InterPro" id="IPR013087">
    <property type="entry name" value="Znf_C2H2_type"/>
</dbReference>
<protein>
    <submittedName>
        <fullName evidence="3">ZnF C2H2</fullName>
    </submittedName>
</protein>
<feature type="region of interest" description="Disordered" evidence="1">
    <location>
        <begin position="1197"/>
        <end position="1241"/>
    </location>
</feature>
<evidence type="ECO:0000313" key="4">
    <source>
        <dbReference type="Proteomes" id="UP000749293"/>
    </source>
</evidence>
<evidence type="ECO:0000259" key="2">
    <source>
        <dbReference type="PROSITE" id="PS00028"/>
    </source>
</evidence>
<organism evidence="3 4">
    <name type="scientific">Geosmithia morbida</name>
    <dbReference type="NCBI Taxonomy" id="1094350"/>
    <lineage>
        <taxon>Eukaryota</taxon>
        <taxon>Fungi</taxon>
        <taxon>Dikarya</taxon>
        <taxon>Ascomycota</taxon>
        <taxon>Pezizomycotina</taxon>
        <taxon>Sordariomycetes</taxon>
        <taxon>Hypocreomycetidae</taxon>
        <taxon>Hypocreales</taxon>
        <taxon>Bionectriaceae</taxon>
        <taxon>Geosmithia</taxon>
    </lineage>
</organism>
<feature type="compositionally biased region" description="Gly residues" evidence="1">
    <location>
        <begin position="1224"/>
        <end position="1241"/>
    </location>
</feature>
<feature type="region of interest" description="Disordered" evidence="1">
    <location>
        <begin position="1"/>
        <end position="39"/>
    </location>
</feature>
<name>A0A9P5D5L8_9HYPO</name>
<dbReference type="Gene3D" id="3.30.160.60">
    <property type="entry name" value="Classic Zinc Finger"/>
    <property type="match status" value="1"/>
</dbReference>
<dbReference type="RefSeq" id="XP_035322572.1">
    <property type="nucleotide sequence ID" value="XM_035467606.1"/>
</dbReference>
<feature type="domain" description="C2H2-type" evidence="2">
    <location>
        <begin position="851"/>
        <end position="874"/>
    </location>
</feature>
<sequence>MSSTLAFPFPDIDAPNPHNHRTSASPPSAAAANTTTTSAASPVFQGDAALSPNTANHFETPSSALTSYSDLELDQDPFFGAMLGNDEEQAAWLSPSHLGGYDTASSLYPLTPEQAAPVQLPSPHGEHRAAAALSLRQVHLTPSISPQELQRPFTTGPEPSLSNQPSQLTPSQSSSAHTSAHSSEDGLAPAAMTVHAARSPRVTVSVWDQDHDEAVTRTAERSLEIYHDEADESPRGGIESAGDLISSEAQKRDSAGRWHQNLHTGLAGLGPAERLSDEIPSANELARRRRSDERNVEVGRWLSDNFDEPSVPHAKTGSETFELQVAGSDDGIPPGEIPLGDTTENRNIPGQTYYAVDGGTGPMNDQDRVILARDRNWGDAPMFPHIMRDQRPGVNQPATSQAAIEHWQRLQLDNRSIISRQATWGTRRRSIQSTADLEGVLSGNILKKLSISKNQESGGLFKDLRGFVRRSSIGNMRKRRNSGASNASDDGNGNGSSPSDGVADRRDGGAASGSPHLAPPDRTSSWGRKATPSITALVSAGSSAASIGHTHARKSSVGAVSMVSPKGFMQSLKVDKPLQRPRSRSDVPKPTAAHQRTESHPNILGMLKANGGLPVAALTKSPVPIATKQEPADDDDDDDDDDDEGHDDGGIGHAGKANLIDTVTPNNAGFQEYVRLVNPNMDPRHNYLVERLAHHQIVRYKSLLNHRVKHLGLGANCPCGPLCMAMGGQANVLDSKGEAKGLDPVATRLMAEDDEDDEGAGSGDGAISPDSFPQDVPMPPTRRLPAEFECQLCYTRKKFTKPSDWTKHVHEDVMPFTCTWDGCRDAKSFKRKADWVRHENEGHRHLEWWTCNVDECRHTCYRRDNFLQHLVREHKFLEPRVKTKAAIKKSGGADPTWSKVEECHANSKQQPQDEPCRFCGRSLPTWKKLMVHLAKHMEQLSLPVLRLVEAKAREMDADTIISPVQDPPARNQTAFPLPLNSNSFQPGQVQEHQLGMVGGDFGTVPAGSMGIHYNGNGGTRMAAYGAYPGQLAPSHQQAQRRQQFNGRGGGRGGFYSGGGDGVTAHGMQQQRQQTMASMGQDGFGQVDMTNAMGPYSQGYEPRPVMYAAAAGGDQHRHYQNHRHQHQQQPEEIHQQQSDNGALEAFPRLLDDGSDLGLVGGSVMAGSTMGTGGVSYANGALAMPGMAVGTASSFDGTSINTNGQAGSVSPYSPPQQQERVDWEGRGGYGFSGDGYGGFYSGE</sequence>
<feature type="region of interest" description="Disordered" evidence="1">
    <location>
        <begin position="571"/>
        <end position="607"/>
    </location>
</feature>
<evidence type="ECO:0000313" key="3">
    <source>
        <dbReference type="EMBL" id="KAF4123920.1"/>
    </source>
</evidence>
<feature type="compositionally biased region" description="Low complexity" evidence="1">
    <location>
        <begin position="1036"/>
        <end position="1045"/>
    </location>
</feature>
<accession>A0A9P5D5L8</accession>
<dbReference type="AlphaFoldDB" id="A0A9P5D5L8"/>
<comment type="caution">
    <text evidence="3">The sequence shown here is derived from an EMBL/GenBank/DDBJ whole genome shotgun (WGS) entry which is preliminary data.</text>
</comment>
<feature type="region of interest" description="Disordered" evidence="1">
    <location>
        <begin position="622"/>
        <end position="658"/>
    </location>
</feature>
<feature type="compositionally biased region" description="Polar residues" evidence="1">
    <location>
        <begin position="1197"/>
        <end position="1216"/>
    </location>
</feature>
<feature type="region of interest" description="Disordered" evidence="1">
    <location>
        <begin position="1036"/>
        <end position="1072"/>
    </location>
</feature>
<feature type="compositionally biased region" description="Basic and acidic residues" evidence="1">
    <location>
        <begin position="573"/>
        <end position="587"/>
    </location>
</feature>
<dbReference type="GeneID" id="55971861"/>
<feature type="region of interest" description="Disordered" evidence="1">
    <location>
        <begin position="472"/>
        <end position="528"/>
    </location>
</feature>
<dbReference type="PROSITE" id="PS00028">
    <property type="entry name" value="ZINC_FINGER_C2H2_1"/>
    <property type="match status" value="2"/>
</dbReference>
<dbReference type="PANTHER" id="PTHR35391">
    <property type="entry name" value="C2H2-TYPE DOMAIN-CONTAINING PROTEIN-RELATED"/>
    <property type="match status" value="1"/>
</dbReference>
<proteinExistence type="predicted"/>
<gene>
    <name evidence="3" type="ORF">GMORB2_5636</name>
</gene>
<keyword evidence="4" id="KW-1185">Reference proteome</keyword>
<dbReference type="Proteomes" id="UP000749293">
    <property type="component" value="Unassembled WGS sequence"/>
</dbReference>
<dbReference type="PANTHER" id="PTHR35391:SF3">
    <property type="entry name" value="FINGER DOMAIN PROTEIN, PUTATIVE (AFU_ORTHOLOGUE AFUA_8G04300)-RELATED"/>
    <property type="match status" value="1"/>
</dbReference>
<feature type="region of interest" description="Disordered" evidence="1">
    <location>
        <begin position="753"/>
        <end position="779"/>
    </location>
</feature>
<feature type="compositionally biased region" description="Low complexity" evidence="1">
    <location>
        <begin position="482"/>
        <end position="501"/>
    </location>
</feature>
<dbReference type="InterPro" id="IPR058925">
    <property type="entry name" value="zf-C2H2_AcuF"/>
</dbReference>
<evidence type="ECO:0000256" key="1">
    <source>
        <dbReference type="SAM" id="MobiDB-lite"/>
    </source>
</evidence>
<feature type="compositionally biased region" description="Gly residues" evidence="1">
    <location>
        <begin position="1046"/>
        <end position="1061"/>
    </location>
</feature>
<feature type="compositionally biased region" description="Low complexity" evidence="1">
    <location>
        <begin position="159"/>
        <end position="181"/>
    </location>
</feature>
<dbReference type="SMART" id="SM00355">
    <property type="entry name" value="ZnF_C2H2"/>
    <property type="match status" value="3"/>
</dbReference>
<feature type="compositionally biased region" description="Low complexity" evidence="1">
    <location>
        <begin position="22"/>
        <end position="39"/>
    </location>
</feature>
<feature type="region of interest" description="Disordered" evidence="1">
    <location>
        <begin position="142"/>
        <end position="187"/>
    </location>
</feature>
<dbReference type="OrthoDB" id="5315052at2759"/>
<dbReference type="EMBL" id="JAANYQ010000005">
    <property type="protein sequence ID" value="KAF4123920.1"/>
    <property type="molecule type" value="Genomic_DNA"/>
</dbReference>